<comment type="caution">
    <text evidence="1">The sequence shown here is derived from an EMBL/GenBank/DDBJ whole genome shotgun (WGS) entry which is preliminary data.</text>
</comment>
<gene>
    <name evidence="1" type="ORF">GGE12_005529</name>
</gene>
<reference evidence="1 2" key="1">
    <citation type="submission" date="2020-08" db="EMBL/GenBank/DDBJ databases">
        <title>Genomic Encyclopedia of Type Strains, Phase IV (KMG-V): Genome sequencing to study the core and pangenomes of soil and plant-associated prokaryotes.</title>
        <authorList>
            <person name="Whitman W."/>
        </authorList>
    </citation>
    <scope>NUCLEOTIDE SEQUENCE [LARGE SCALE GENOMIC DNA]</scope>
    <source>
        <strain evidence="1 2">SEMIA 402</strain>
    </source>
</reference>
<name>A0A7W6RSA6_9HYPH</name>
<evidence type="ECO:0008006" key="3">
    <source>
        <dbReference type="Google" id="ProtNLM"/>
    </source>
</evidence>
<accession>A0A7W6RSA6</accession>
<protein>
    <recommendedName>
        <fullName evidence="3">Methyl-accepting chemotaxis protein</fullName>
    </recommendedName>
</protein>
<evidence type="ECO:0000313" key="1">
    <source>
        <dbReference type="EMBL" id="MBB4277720.1"/>
    </source>
</evidence>
<evidence type="ECO:0000313" key="2">
    <source>
        <dbReference type="Proteomes" id="UP000533641"/>
    </source>
</evidence>
<sequence>MNEVSAGVRLYTGRLRRRGTVALISNQLGAIATSANERSIARAEIDSADHVTQQNASMAEVCTSASTSLVTQVRRRRQIVSEFSLDPYQERSTRPMLTSLESNVSWH</sequence>
<dbReference type="AlphaFoldDB" id="A0A7W6RSA6"/>
<dbReference type="EMBL" id="JACIGM010000014">
    <property type="protein sequence ID" value="MBB4277720.1"/>
    <property type="molecule type" value="Genomic_DNA"/>
</dbReference>
<proteinExistence type="predicted"/>
<organism evidence="1 2">
    <name type="scientific">Rhizobium mongolense</name>
    <dbReference type="NCBI Taxonomy" id="57676"/>
    <lineage>
        <taxon>Bacteria</taxon>
        <taxon>Pseudomonadati</taxon>
        <taxon>Pseudomonadota</taxon>
        <taxon>Alphaproteobacteria</taxon>
        <taxon>Hyphomicrobiales</taxon>
        <taxon>Rhizobiaceae</taxon>
        <taxon>Rhizobium/Agrobacterium group</taxon>
        <taxon>Rhizobium</taxon>
    </lineage>
</organism>
<dbReference type="Proteomes" id="UP000533641">
    <property type="component" value="Unassembled WGS sequence"/>
</dbReference>